<feature type="compositionally biased region" description="Basic and acidic residues" evidence="2">
    <location>
        <begin position="277"/>
        <end position="327"/>
    </location>
</feature>
<keyword evidence="1" id="KW-0175">Coiled coil</keyword>
<evidence type="ECO:0000256" key="2">
    <source>
        <dbReference type="SAM" id="MobiDB-lite"/>
    </source>
</evidence>
<keyword evidence="4" id="KW-1185">Reference proteome</keyword>
<name>A0A6A6VDK3_9PLEO</name>
<evidence type="ECO:0000256" key="1">
    <source>
        <dbReference type="SAM" id="Coils"/>
    </source>
</evidence>
<dbReference type="PANTHER" id="PTHR45615:SF80">
    <property type="entry name" value="GRIP DOMAIN-CONTAINING PROTEIN"/>
    <property type="match status" value="1"/>
</dbReference>
<organism evidence="3 4">
    <name type="scientific">Sporormia fimetaria CBS 119925</name>
    <dbReference type="NCBI Taxonomy" id="1340428"/>
    <lineage>
        <taxon>Eukaryota</taxon>
        <taxon>Fungi</taxon>
        <taxon>Dikarya</taxon>
        <taxon>Ascomycota</taxon>
        <taxon>Pezizomycotina</taxon>
        <taxon>Dothideomycetes</taxon>
        <taxon>Pleosporomycetidae</taxon>
        <taxon>Pleosporales</taxon>
        <taxon>Sporormiaceae</taxon>
        <taxon>Sporormia</taxon>
    </lineage>
</organism>
<protein>
    <submittedName>
        <fullName evidence="3">Uncharacterized protein</fullName>
    </submittedName>
</protein>
<dbReference type="EMBL" id="MU006574">
    <property type="protein sequence ID" value="KAF2747197.1"/>
    <property type="molecule type" value="Genomic_DNA"/>
</dbReference>
<feature type="region of interest" description="Disordered" evidence="2">
    <location>
        <begin position="668"/>
        <end position="687"/>
    </location>
</feature>
<feature type="region of interest" description="Disordered" evidence="2">
    <location>
        <begin position="237"/>
        <end position="363"/>
    </location>
</feature>
<evidence type="ECO:0000313" key="3">
    <source>
        <dbReference type="EMBL" id="KAF2747197.1"/>
    </source>
</evidence>
<reference evidence="3" key="1">
    <citation type="journal article" date="2020" name="Stud. Mycol.">
        <title>101 Dothideomycetes genomes: a test case for predicting lifestyles and emergence of pathogens.</title>
        <authorList>
            <person name="Haridas S."/>
            <person name="Albert R."/>
            <person name="Binder M."/>
            <person name="Bloem J."/>
            <person name="Labutti K."/>
            <person name="Salamov A."/>
            <person name="Andreopoulos B."/>
            <person name="Baker S."/>
            <person name="Barry K."/>
            <person name="Bills G."/>
            <person name="Bluhm B."/>
            <person name="Cannon C."/>
            <person name="Castanera R."/>
            <person name="Culley D."/>
            <person name="Daum C."/>
            <person name="Ezra D."/>
            <person name="Gonzalez J."/>
            <person name="Henrissat B."/>
            <person name="Kuo A."/>
            <person name="Liang C."/>
            <person name="Lipzen A."/>
            <person name="Lutzoni F."/>
            <person name="Magnuson J."/>
            <person name="Mondo S."/>
            <person name="Nolan M."/>
            <person name="Ohm R."/>
            <person name="Pangilinan J."/>
            <person name="Park H.-J."/>
            <person name="Ramirez L."/>
            <person name="Alfaro M."/>
            <person name="Sun H."/>
            <person name="Tritt A."/>
            <person name="Yoshinaga Y."/>
            <person name="Zwiers L.-H."/>
            <person name="Turgeon B."/>
            <person name="Goodwin S."/>
            <person name="Spatafora J."/>
            <person name="Crous P."/>
            <person name="Grigoriev I."/>
        </authorList>
    </citation>
    <scope>NUCLEOTIDE SEQUENCE</scope>
    <source>
        <strain evidence="3">CBS 119925</strain>
    </source>
</reference>
<evidence type="ECO:0000313" key="4">
    <source>
        <dbReference type="Proteomes" id="UP000799440"/>
    </source>
</evidence>
<feature type="region of interest" description="Disordered" evidence="2">
    <location>
        <begin position="412"/>
        <end position="445"/>
    </location>
</feature>
<dbReference type="OrthoDB" id="20105at2759"/>
<dbReference type="AlphaFoldDB" id="A0A6A6VDK3"/>
<feature type="coiled-coil region" evidence="1">
    <location>
        <begin position="59"/>
        <end position="128"/>
    </location>
</feature>
<dbReference type="Proteomes" id="UP000799440">
    <property type="component" value="Unassembled WGS sequence"/>
</dbReference>
<feature type="region of interest" description="Disordered" evidence="2">
    <location>
        <begin position="470"/>
        <end position="615"/>
    </location>
</feature>
<feature type="compositionally biased region" description="Acidic residues" evidence="2">
    <location>
        <begin position="484"/>
        <end position="493"/>
    </location>
</feature>
<gene>
    <name evidence="3" type="ORF">M011DRAFT_458833</name>
</gene>
<proteinExistence type="predicted"/>
<accession>A0A6A6VDK3</accession>
<feature type="compositionally biased region" description="Basic and acidic residues" evidence="2">
    <location>
        <begin position="340"/>
        <end position="362"/>
    </location>
</feature>
<feature type="compositionally biased region" description="Basic and acidic residues" evidence="2">
    <location>
        <begin position="242"/>
        <end position="265"/>
    </location>
</feature>
<sequence>MVARRDFNDDHEVVDLQHSLRTTVLELNLAQSKHAVEIVAKEEELRRLRLDQLLLQDEVDGLHEQLEEEQTRAEGLEEALHEVTCSLEDYKANAEKSEGKLRSQAREIANLKAELKAMEDATADSNKILSEKLALTREMSSLRPEVEHLRAQVEANQGLLAEKLSLQRELSSLQVELDNEKKASARALAKQGKKTEQDDEIRTEIEEVRKALAKEKKERAKLENTLAKTEERLEQAQAELEVQQKETETLQTKLDKTSKKEDKAGKRGQMQNAEQAALREELEQERAAREEAEEMAKDGQEHQAEVERLRKELEQERRERKKAEAVAKKGGKQGDAQAEQLRDELDQERRERKLAEKEHQKAVAEMQGRLTVLDDKLSAFRDKLRTTKEKLKTTEAELEQLQSSYTTVRPSIETSKMVKNPRKRLAMIDPDSTNLGTPGDGLPAKRARLAKRNPSVSAIAETSNFSLTPFLNRQSSVAVGTPIAEEEEDEEDAGAGMEAVDSPSVAPKKPLQKVPRPKAKALAPSASNKANAKPIRKKADATPLEMVTEEEDSASQKAGTENAPVKVRLKDADDGTSKPGRPKLKPRKSLMSFTTFTEEPVAEKKKKKKERIPGIASESFRSKTLFDADDDMPVRPMSGKSLLAARALGKISKGSGVPLGGRFGKMGSENFTFSPLKKDRKNMSFLQ</sequence>
<dbReference type="PANTHER" id="PTHR45615">
    <property type="entry name" value="MYOSIN HEAVY CHAIN, NON-MUSCLE"/>
    <property type="match status" value="1"/>
</dbReference>